<feature type="transmembrane region" description="Helical" evidence="13">
    <location>
        <begin position="46"/>
        <end position="63"/>
    </location>
</feature>
<dbReference type="InterPro" id="IPR004072">
    <property type="entry name" value="Vmron_rcpt_1"/>
</dbReference>
<dbReference type="PRINTS" id="PR01534">
    <property type="entry name" value="VOMERONASL1R"/>
</dbReference>
<dbReference type="PANTHER" id="PTHR24062">
    <property type="entry name" value="VOMERONASAL TYPE-1 RECEPTOR"/>
    <property type="match status" value="1"/>
</dbReference>
<feature type="transmembrane region" description="Helical" evidence="13">
    <location>
        <begin position="12"/>
        <end position="34"/>
    </location>
</feature>
<name>A0A8J6DFJ9_GALPY</name>
<evidence type="ECO:0000256" key="5">
    <source>
        <dbReference type="ARBA" id="ARBA00022507"/>
    </source>
</evidence>
<evidence type="ECO:0000256" key="4">
    <source>
        <dbReference type="ARBA" id="ARBA00022475"/>
    </source>
</evidence>
<evidence type="ECO:0000256" key="3">
    <source>
        <dbReference type="ARBA" id="ARBA00010663"/>
    </source>
</evidence>
<sequence length="428" mass="47708">MKQMTWRTFLQGLLFLCFIGHGIVGNVLILGGHLRTFILGPGRNPIDLILMHLAFVNITIICTKGSRDLSTIFQLGNVLGDAGCKIVIYLGRVARGLSICTTCLLSVVQAITISPRTTSWRKLKPRSAWQVLPYLLLSWVFNFLISSNLLLYITAVHSTNSSALRPYIGYCEMLPAEQIMKWLFLSLMTLRDVVFQSLMGWSSGYVAFRLIQHHKCVLYIQSSRLQGNPSPEMRATQSVLMLMTCFLFFYWADFIFSFYLGSIFPNNYIVYGINIFLTFGYASLSPFVLMLRDVRGTIFLLVTGPGIVGNVFVLVNHVCIFLGGTKKKSIHLILMHLAFTNTIILFCKIIPKAAAVFQLRDFLGDPGCQLVVYLEWVARGLSICTSSLLTVVQAITMSPRGSCGQDSSQGLPGTFFPCSPSYGYSIPS</sequence>
<dbReference type="InterPro" id="IPR017452">
    <property type="entry name" value="GPCR_Rhodpsn_7TM"/>
</dbReference>
<keyword evidence="4" id="KW-1003">Cell membrane</keyword>
<keyword evidence="7 13" id="KW-1133">Transmembrane helix</keyword>
<accession>A0A8J6DFJ9</accession>
<dbReference type="Gene3D" id="1.20.1070.10">
    <property type="entry name" value="Rhodopsin 7-helix transmembrane proteins"/>
    <property type="match status" value="2"/>
</dbReference>
<evidence type="ECO:0000313" key="17">
    <source>
        <dbReference type="Proteomes" id="UP000700334"/>
    </source>
</evidence>
<keyword evidence="6 13" id="KW-0812">Transmembrane</keyword>
<feature type="transmembrane region" description="Helical" evidence="13">
    <location>
        <begin position="239"/>
        <end position="262"/>
    </location>
</feature>
<keyword evidence="17" id="KW-1185">Reference proteome</keyword>
<comment type="caution">
    <text evidence="15">The sequence shown here is derived from an EMBL/GenBank/DDBJ whole genome shotgun (WGS) entry which is preliminary data.</text>
</comment>
<keyword evidence="10 15" id="KW-0675">Receptor</keyword>
<evidence type="ECO:0000256" key="11">
    <source>
        <dbReference type="ARBA" id="ARBA00023180"/>
    </source>
</evidence>
<evidence type="ECO:0000256" key="7">
    <source>
        <dbReference type="ARBA" id="ARBA00022989"/>
    </source>
</evidence>
<dbReference type="Proteomes" id="UP000700334">
    <property type="component" value="Unassembled WGS sequence"/>
</dbReference>
<keyword evidence="8" id="KW-0297">G-protein coupled receptor</keyword>
<feature type="transmembrane region" description="Helical" evidence="13">
    <location>
        <begin position="131"/>
        <end position="155"/>
    </location>
</feature>
<evidence type="ECO:0000256" key="8">
    <source>
        <dbReference type="ARBA" id="ARBA00023040"/>
    </source>
</evidence>
<feature type="transmembrane region" description="Helical" evidence="13">
    <location>
        <begin position="268"/>
        <end position="291"/>
    </location>
</feature>
<dbReference type="OrthoDB" id="9606139at2759"/>
<feature type="transmembrane region" description="Helical" evidence="13">
    <location>
        <begin position="329"/>
        <end position="350"/>
    </location>
</feature>
<keyword evidence="9 13" id="KW-0472">Membrane</keyword>
<dbReference type="SUPFAM" id="SSF81321">
    <property type="entry name" value="Family A G protein-coupled receptor-like"/>
    <property type="match status" value="2"/>
</dbReference>
<proteinExistence type="inferred from homology"/>
<evidence type="ECO:0000313" key="16">
    <source>
        <dbReference type="EMBL" id="KAG8507293.1"/>
    </source>
</evidence>
<dbReference type="GO" id="GO:0007606">
    <property type="term" value="P:sensory perception of chemical stimulus"/>
    <property type="evidence" value="ECO:0007669"/>
    <property type="project" value="UniProtKB-ARBA"/>
</dbReference>
<dbReference type="GO" id="GO:0016503">
    <property type="term" value="F:pheromone receptor activity"/>
    <property type="evidence" value="ECO:0007669"/>
    <property type="project" value="InterPro"/>
</dbReference>
<comment type="function">
    <text evidence="1">Putative pheromone receptor.</text>
</comment>
<feature type="domain" description="G-protein coupled receptors family 1 profile" evidence="14">
    <location>
        <begin position="25"/>
        <end position="289"/>
    </location>
</feature>
<dbReference type="AlphaFoldDB" id="A0A8J6DFJ9"/>
<dbReference type="EMBL" id="JAGFMF010012165">
    <property type="protein sequence ID" value="KAG8506271.1"/>
    <property type="molecule type" value="Genomic_DNA"/>
</dbReference>
<evidence type="ECO:0000313" key="15">
    <source>
        <dbReference type="EMBL" id="KAG8506271.1"/>
    </source>
</evidence>
<keyword evidence="12" id="KW-0807">Transducer</keyword>
<evidence type="ECO:0000256" key="9">
    <source>
        <dbReference type="ARBA" id="ARBA00023136"/>
    </source>
</evidence>
<evidence type="ECO:0000256" key="1">
    <source>
        <dbReference type="ARBA" id="ARBA00003878"/>
    </source>
</evidence>
<dbReference type="Pfam" id="PF03402">
    <property type="entry name" value="V1R"/>
    <property type="match status" value="2"/>
</dbReference>
<keyword evidence="5" id="KW-0589">Pheromone response</keyword>
<evidence type="ECO:0000256" key="10">
    <source>
        <dbReference type="ARBA" id="ARBA00023170"/>
    </source>
</evidence>
<dbReference type="FunFam" id="1.20.1070.10:FF:000033">
    <property type="entry name" value="Vomeronasal type-1 receptor"/>
    <property type="match status" value="1"/>
</dbReference>
<dbReference type="EMBL" id="JAGFMF010012115">
    <property type="protein sequence ID" value="KAG8507293.1"/>
    <property type="molecule type" value="Genomic_DNA"/>
</dbReference>
<evidence type="ECO:0000256" key="13">
    <source>
        <dbReference type="SAM" id="Phobius"/>
    </source>
</evidence>
<organism evidence="15 17">
    <name type="scientific">Galemys pyrenaicus</name>
    <name type="common">Iberian desman</name>
    <name type="synonym">Pyrenean desman</name>
    <dbReference type="NCBI Taxonomy" id="202257"/>
    <lineage>
        <taxon>Eukaryota</taxon>
        <taxon>Metazoa</taxon>
        <taxon>Chordata</taxon>
        <taxon>Craniata</taxon>
        <taxon>Vertebrata</taxon>
        <taxon>Euteleostomi</taxon>
        <taxon>Mammalia</taxon>
        <taxon>Eutheria</taxon>
        <taxon>Laurasiatheria</taxon>
        <taxon>Eulipotyphla</taxon>
        <taxon>Talpidae</taxon>
        <taxon>Galemys</taxon>
    </lineage>
</organism>
<protein>
    <submittedName>
        <fullName evidence="15">Vomeronasal type-1 receptor 90</fullName>
    </submittedName>
</protein>
<evidence type="ECO:0000259" key="14">
    <source>
        <dbReference type="PROSITE" id="PS50262"/>
    </source>
</evidence>
<dbReference type="PROSITE" id="PS50262">
    <property type="entry name" value="G_PROTEIN_RECEP_F1_2"/>
    <property type="match status" value="1"/>
</dbReference>
<comment type="subcellular location">
    <subcellularLocation>
        <location evidence="2">Cell membrane</location>
        <topology evidence="2">Multi-pass membrane protein</topology>
    </subcellularLocation>
</comment>
<gene>
    <name evidence="16" type="ORF">J0S82_005652</name>
    <name evidence="15" type="ORF">J0S82_007160</name>
</gene>
<evidence type="ECO:0000256" key="6">
    <source>
        <dbReference type="ARBA" id="ARBA00022692"/>
    </source>
</evidence>
<feature type="transmembrane region" description="Helical" evidence="13">
    <location>
        <begin position="298"/>
        <end position="323"/>
    </location>
</feature>
<dbReference type="GO" id="GO:0019236">
    <property type="term" value="P:response to pheromone"/>
    <property type="evidence" value="ECO:0007669"/>
    <property type="project" value="UniProtKB-KW"/>
</dbReference>
<comment type="similarity">
    <text evidence="3">Belongs to the G-protein coupled receptor 1 family.</text>
</comment>
<reference evidence="15" key="1">
    <citation type="journal article" date="2021" name="Evol. Appl.">
        <title>The genome of the Pyrenean desman and the effects of bottlenecks and inbreeding on the genomic landscape of an endangered species.</title>
        <authorList>
            <person name="Escoda L."/>
            <person name="Castresana J."/>
        </authorList>
    </citation>
    <scope>NUCLEOTIDE SEQUENCE</scope>
    <source>
        <strain evidence="15">IBE-C5619</strain>
    </source>
</reference>
<keyword evidence="11" id="KW-0325">Glycoprotein</keyword>
<evidence type="ECO:0000256" key="2">
    <source>
        <dbReference type="ARBA" id="ARBA00004651"/>
    </source>
</evidence>
<dbReference type="GO" id="GO:0005886">
    <property type="term" value="C:plasma membrane"/>
    <property type="evidence" value="ECO:0007669"/>
    <property type="project" value="UniProtKB-SubCell"/>
</dbReference>
<evidence type="ECO:0000256" key="12">
    <source>
        <dbReference type="ARBA" id="ARBA00023224"/>
    </source>
</evidence>